<keyword evidence="2 5" id="KW-0690">Ribosome biogenesis</keyword>
<evidence type="ECO:0000259" key="7">
    <source>
        <dbReference type="Pfam" id="PF05239"/>
    </source>
</evidence>
<dbReference type="GO" id="GO:0006364">
    <property type="term" value="P:rRNA processing"/>
    <property type="evidence" value="ECO:0007669"/>
    <property type="project" value="UniProtKB-UniRule"/>
</dbReference>
<dbReference type="STRING" id="519472.BHY08_03770"/>
<dbReference type="InterPro" id="IPR036976">
    <property type="entry name" value="RimM_N_sf"/>
</dbReference>
<comment type="subcellular location">
    <subcellularLocation>
        <location evidence="5">Cytoplasm</location>
    </subcellularLocation>
</comment>
<dbReference type="PANTHER" id="PTHR33692:SF1">
    <property type="entry name" value="RIBOSOME MATURATION FACTOR RIMM"/>
    <property type="match status" value="1"/>
</dbReference>
<evidence type="ECO:0000259" key="6">
    <source>
        <dbReference type="Pfam" id="PF01782"/>
    </source>
</evidence>
<evidence type="ECO:0000256" key="1">
    <source>
        <dbReference type="ARBA" id="ARBA00022490"/>
    </source>
</evidence>
<dbReference type="InterPro" id="IPR002676">
    <property type="entry name" value="RimM_N"/>
</dbReference>
<dbReference type="InterPro" id="IPR009000">
    <property type="entry name" value="Transl_B-barrel_sf"/>
</dbReference>
<dbReference type="InterPro" id="IPR027275">
    <property type="entry name" value="PRC-brl_dom"/>
</dbReference>
<dbReference type="InterPro" id="IPR011961">
    <property type="entry name" value="RimM"/>
</dbReference>
<evidence type="ECO:0000313" key="9">
    <source>
        <dbReference type="Proteomes" id="UP000191200"/>
    </source>
</evidence>
<evidence type="ECO:0000256" key="3">
    <source>
        <dbReference type="ARBA" id="ARBA00022552"/>
    </source>
</evidence>
<evidence type="ECO:0000256" key="5">
    <source>
        <dbReference type="HAMAP-Rule" id="MF_00014"/>
    </source>
</evidence>
<keyword evidence="4 5" id="KW-0143">Chaperone</keyword>
<reference evidence="8 9" key="1">
    <citation type="submission" date="2016-09" db="EMBL/GenBank/DDBJ databases">
        <title>Vagococcus teuberi sp. nov., isolated from the Malian artisanal sour milk fene.</title>
        <authorList>
            <person name="Wullschleger S."/>
            <person name="Seifert C."/>
            <person name="Baumgartner S."/>
            <person name="Lacroix C."/>
            <person name="Bonfoh B."/>
            <person name="Stevens M.J."/>
            <person name="Meile L."/>
        </authorList>
    </citation>
    <scope>NUCLEOTIDE SEQUENCE [LARGE SCALE GENOMIC DNA]</scope>
    <source>
        <strain evidence="8 9">DSM 21459</strain>
    </source>
</reference>
<comment type="similarity">
    <text evidence="5">Belongs to the RimM family.</text>
</comment>
<protein>
    <recommendedName>
        <fullName evidence="5">Ribosome maturation factor RimM</fullName>
    </recommendedName>
</protein>
<keyword evidence="1 5" id="KW-0963">Cytoplasm</keyword>
<accession>A0A1J0A512</accession>
<dbReference type="Gene3D" id="2.40.30.60">
    <property type="entry name" value="RimM"/>
    <property type="match status" value="1"/>
</dbReference>
<dbReference type="InterPro" id="IPR011033">
    <property type="entry name" value="PRC_barrel-like_sf"/>
</dbReference>
<dbReference type="HAMAP" id="MF_00014">
    <property type="entry name" value="Ribosome_mat_RimM"/>
    <property type="match status" value="1"/>
</dbReference>
<organism evidence="8 9">
    <name type="scientific">Vagococcus teuberi</name>
    <dbReference type="NCBI Taxonomy" id="519472"/>
    <lineage>
        <taxon>Bacteria</taxon>
        <taxon>Bacillati</taxon>
        <taxon>Bacillota</taxon>
        <taxon>Bacilli</taxon>
        <taxon>Lactobacillales</taxon>
        <taxon>Enterococcaceae</taxon>
        <taxon>Vagococcus</taxon>
    </lineage>
</organism>
<proteinExistence type="inferred from homology"/>
<dbReference type="GO" id="GO:0043022">
    <property type="term" value="F:ribosome binding"/>
    <property type="evidence" value="ECO:0007669"/>
    <property type="project" value="InterPro"/>
</dbReference>
<dbReference type="GO" id="GO:0005840">
    <property type="term" value="C:ribosome"/>
    <property type="evidence" value="ECO:0007669"/>
    <property type="project" value="InterPro"/>
</dbReference>
<dbReference type="GO" id="GO:0005737">
    <property type="term" value="C:cytoplasm"/>
    <property type="evidence" value="ECO:0007669"/>
    <property type="project" value="UniProtKB-SubCell"/>
</dbReference>
<dbReference type="Proteomes" id="UP000191200">
    <property type="component" value="Chromosome"/>
</dbReference>
<comment type="function">
    <text evidence="5">An accessory protein needed during the final step in the assembly of 30S ribosomal subunit, possibly for assembly of the head region. Essential for efficient processing of 16S rRNA. May be needed both before and after RbfA during the maturation of 16S rRNA. It has affinity for free ribosomal 30S subunits but not for 70S ribosomes.</text>
</comment>
<evidence type="ECO:0000313" key="8">
    <source>
        <dbReference type="EMBL" id="APB31028.1"/>
    </source>
</evidence>
<evidence type="ECO:0000256" key="4">
    <source>
        <dbReference type="ARBA" id="ARBA00023186"/>
    </source>
</evidence>
<keyword evidence="3 5" id="KW-0698">rRNA processing</keyword>
<dbReference type="GO" id="GO:0042274">
    <property type="term" value="P:ribosomal small subunit biogenesis"/>
    <property type="evidence" value="ECO:0007669"/>
    <property type="project" value="UniProtKB-UniRule"/>
</dbReference>
<feature type="domain" description="RimM N-terminal" evidence="6">
    <location>
        <begin position="14"/>
        <end position="96"/>
    </location>
</feature>
<dbReference type="NCBIfam" id="TIGR02273">
    <property type="entry name" value="16S_RimM"/>
    <property type="match status" value="1"/>
</dbReference>
<dbReference type="SUPFAM" id="SSF50447">
    <property type="entry name" value="Translation proteins"/>
    <property type="match status" value="1"/>
</dbReference>
<dbReference type="SUPFAM" id="SSF50346">
    <property type="entry name" value="PRC-barrel domain"/>
    <property type="match status" value="1"/>
</dbReference>
<keyword evidence="9" id="KW-1185">Reference proteome</keyword>
<name>A0A1J0A512_9ENTE</name>
<dbReference type="Pfam" id="PF01782">
    <property type="entry name" value="RimM"/>
    <property type="match status" value="1"/>
</dbReference>
<dbReference type="AlphaFoldDB" id="A0A1J0A512"/>
<dbReference type="KEGG" id="vte:BHY08_03770"/>
<dbReference type="EMBL" id="CP017267">
    <property type="protein sequence ID" value="APB31028.1"/>
    <property type="molecule type" value="Genomic_DNA"/>
</dbReference>
<dbReference type="PANTHER" id="PTHR33692">
    <property type="entry name" value="RIBOSOME MATURATION FACTOR RIMM"/>
    <property type="match status" value="1"/>
</dbReference>
<comment type="subunit">
    <text evidence="5">Binds ribosomal protein uS19.</text>
</comment>
<evidence type="ECO:0000256" key="2">
    <source>
        <dbReference type="ARBA" id="ARBA00022517"/>
    </source>
</evidence>
<dbReference type="Gene3D" id="2.30.30.240">
    <property type="entry name" value="PRC-barrel domain"/>
    <property type="match status" value="1"/>
</dbReference>
<sequence length="183" mass="20951">MRNEGINVTEYLNVGKIVNTQGIKGEVRVISQTDFPEKRYKKGNVLYLFREGKDVAELTIKSHRKHKNFDIVSFENHPNINDVEKYRDGILKVKKDEVGQLEENAFYYHEIIGCEVVDETGELLGTVKEILSPGANDVWVVKHKQHGKKDILLPYIESVMLDVNVTDKKITVEIPEGLIDDEN</sequence>
<comment type="domain">
    <text evidence="5">The PRC barrel domain binds ribosomal protein uS19.</text>
</comment>
<dbReference type="Pfam" id="PF05239">
    <property type="entry name" value="PRC"/>
    <property type="match status" value="1"/>
</dbReference>
<feature type="domain" description="PRC-barrel" evidence="7">
    <location>
        <begin position="103"/>
        <end position="178"/>
    </location>
</feature>
<gene>
    <name evidence="5" type="primary">rimM</name>
    <name evidence="8" type="ORF">BHY08_03770</name>
</gene>